<proteinExistence type="inferred from homology"/>
<feature type="active site" description="Nucleophile" evidence="4 5">
    <location>
        <position position="61"/>
    </location>
</feature>
<dbReference type="EC" id="5.4.99.12" evidence="4"/>
<dbReference type="CDD" id="cd02570">
    <property type="entry name" value="PseudoU_synth_EcTruA"/>
    <property type="match status" value="1"/>
</dbReference>
<evidence type="ECO:0000313" key="10">
    <source>
        <dbReference type="Proteomes" id="UP000813215"/>
    </source>
</evidence>
<dbReference type="PANTHER" id="PTHR11142:SF0">
    <property type="entry name" value="TRNA PSEUDOURIDINE SYNTHASE-LIKE 1"/>
    <property type="match status" value="1"/>
</dbReference>
<dbReference type="InterPro" id="IPR020095">
    <property type="entry name" value="PsdUridine_synth_TruA_C"/>
</dbReference>
<evidence type="ECO:0000313" key="9">
    <source>
        <dbReference type="EMBL" id="MBW4432974.1"/>
    </source>
</evidence>
<dbReference type="PIRSF" id="PIRSF001430">
    <property type="entry name" value="tRNA_psdUrid_synth"/>
    <property type="match status" value="1"/>
</dbReference>
<dbReference type="Proteomes" id="UP000813215">
    <property type="component" value="Unassembled WGS sequence"/>
</dbReference>
<feature type="binding site" evidence="4 6">
    <location>
        <position position="119"/>
    </location>
    <ligand>
        <name>substrate</name>
    </ligand>
</feature>
<evidence type="ECO:0000256" key="7">
    <source>
        <dbReference type="RuleBase" id="RU003792"/>
    </source>
</evidence>
<comment type="subunit">
    <text evidence="4">Homodimer.</text>
</comment>
<dbReference type="Gene3D" id="3.30.70.660">
    <property type="entry name" value="Pseudouridine synthase I, catalytic domain, C-terminal subdomain"/>
    <property type="match status" value="1"/>
</dbReference>
<dbReference type="InterPro" id="IPR020103">
    <property type="entry name" value="PsdUridine_synth_cat_dom_sf"/>
</dbReference>
<comment type="caution">
    <text evidence="4">Lacks conserved residue(s) required for the propagation of feature annotation.</text>
</comment>
<organism evidence="9 10">
    <name type="scientific">Pelatocladus maniniholoensis HA4357-MV3</name>
    <dbReference type="NCBI Taxonomy" id="1117104"/>
    <lineage>
        <taxon>Bacteria</taxon>
        <taxon>Bacillati</taxon>
        <taxon>Cyanobacteriota</taxon>
        <taxon>Cyanophyceae</taxon>
        <taxon>Nostocales</taxon>
        <taxon>Nostocaceae</taxon>
        <taxon>Pelatocladus</taxon>
    </lineage>
</organism>
<gene>
    <name evidence="4 9" type="primary">truA</name>
    <name evidence="9" type="ORF">KME28_14900</name>
</gene>
<name>A0A9E3LU63_9NOST</name>
<reference evidence="9" key="2">
    <citation type="journal article" date="2022" name="Microbiol. Resour. Announc.">
        <title>Metagenome Sequencing to Explore Phylogenomics of Terrestrial Cyanobacteria.</title>
        <authorList>
            <person name="Ward R.D."/>
            <person name="Stajich J.E."/>
            <person name="Johansen J.R."/>
            <person name="Huntemann M."/>
            <person name="Clum A."/>
            <person name="Foster B."/>
            <person name="Foster B."/>
            <person name="Roux S."/>
            <person name="Palaniappan K."/>
            <person name="Varghese N."/>
            <person name="Mukherjee S."/>
            <person name="Reddy T.B.K."/>
            <person name="Daum C."/>
            <person name="Copeland A."/>
            <person name="Chen I.A."/>
            <person name="Ivanova N.N."/>
            <person name="Kyrpides N.C."/>
            <person name="Shapiro N."/>
            <person name="Eloe-Fadrosh E.A."/>
            <person name="Pietrasiak N."/>
        </authorList>
    </citation>
    <scope>NUCLEOTIDE SEQUENCE</scope>
    <source>
        <strain evidence="9">HA4357-MV3</strain>
    </source>
</reference>
<keyword evidence="3 4" id="KW-0413">Isomerase</keyword>
<feature type="domain" description="Pseudouridine synthase I TruA alpha/beta" evidence="8">
    <location>
        <begin position="153"/>
        <end position="255"/>
    </location>
</feature>
<dbReference type="InterPro" id="IPR001406">
    <property type="entry name" value="PsdUridine_synth_TruA"/>
</dbReference>
<reference evidence="9" key="1">
    <citation type="submission" date="2021-05" db="EMBL/GenBank/DDBJ databases">
        <authorList>
            <person name="Pietrasiak N."/>
            <person name="Ward R."/>
            <person name="Stajich J.E."/>
            <person name="Kurbessoian T."/>
        </authorList>
    </citation>
    <scope>NUCLEOTIDE SEQUENCE</scope>
    <source>
        <strain evidence="9">HA4357-MV3</strain>
    </source>
</reference>
<dbReference type="PANTHER" id="PTHR11142">
    <property type="entry name" value="PSEUDOURIDYLATE SYNTHASE"/>
    <property type="match status" value="1"/>
</dbReference>
<comment type="function">
    <text evidence="4">Formation of pseudouridine at positions 38, 39 and 40 in the anticodon stem and loop of transfer RNAs.</text>
</comment>
<accession>A0A9E3LU63</accession>
<dbReference type="GO" id="GO:0160147">
    <property type="term" value="F:tRNA pseudouridine(38-40) synthase activity"/>
    <property type="evidence" value="ECO:0007669"/>
    <property type="project" value="UniProtKB-EC"/>
</dbReference>
<evidence type="ECO:0000259" key="8">
    <source>
        <dbReference type="Pfam" id="PF01416"/>
    </source>
</evidence>
<dbReference type="GO" id="GO:0003723">
    <property type="term" value="F:RNA binding"/>
    <property type="evidence" value="ECO:0007669"/>
    <property type="project" value="InterPro"/>
</dbReference>
<dbReference type="InterPro" id="IPR020094">
    <property type="entry name" value="TruA/RsuA/RluB/E/F_N"/>
</dbReference>
<protein>
    <recommendedName>
        <fullName evidence="4">tRNA pseudouridine synthase A</fullName>
        <ecNumber evidence="4">5.4.99.12</ecNumber>
    </recommendedName>
    <alternativeName>
        <fullName evidence="4">tRNA pseudouridine(38-40) synthase</fullName>
    </alternativeName>
    <alternativeName>
        <fullName evidence="4">tRNA pseudouridylate synthase I</fullName>
    </alternativeName>
    <alternativeName>
        <fullName evidence="4">tRNA-uridine isomerase I</fullName>
    </alternativeName>
</protein>
<comment type="catalytic activity">
    <reaction evidence="4 7">
        <text>uridine(38/39/40) in tRNA = pseudouridine(38/39/40) in tRNA</text>
        <dbReference type="Rhea" id="RHEA:22376"/>
        <dbReference type="Rhea" id="RHEA-COMP:10085"/>
        <dbReference type="Rhea" id="RHEA-COMP:10087"/>
        <dbReference type="ChEBI" id="CHEBI:65314"/>
        <dbReference type="ChEBI" id="CHEBI:65315"/>
        <dbReference type="EC" id="5.4.99.12"/>
    </reaction>
</comment>
<comment type="caution">
    <text evidence="9">The sequence shown here is derived from an EMBL/GenBank/DDBJ whole genome shotgun (WGS) entry which is preliminary data.</text>
</comment>
<evidence type="ECO:0000256" key="4">
    <source>
        <dbReference type="HAMAP-Rule" id="MF_00171"/>
    </source>
</evidence>
<keyword evidence="2 4" id="KW-0819">tRNA processing</keyword>
<evidence type="ECO:0000256" key="2">
    <source>
        <dbReference type="ARBA" id="ARBA00022694"/>
    </source>
</evidence>
<evidence type="ECO:0000256" key="6">
    <source>
        <dbReference type="PIRSR" id="PIRSR001430-2"/>
    </source>
</evidence>
<feature type="domain" description="Pseudouridine synthase I TruA alpha/beta" evidence="8">
    <location>
        <begin position="17"/>
        <end position="112"/>
    </location>
</feature>
<evidence type="ECO:0000256" key="3">
    <source>
        <dbReference type="ARBA" id="ARBA00023235"/>
    </source>
</evidence>
<dbReference type="FunFam" id="3.30.70.580:FF:000001">
    <property type="entry name" value="tRNA pseudouridine synthase A"/>
    <property type="match status" value="1"/>
</dbReference>
<dbReference type="InterPro" id="IPR020097">
    <property type="entry name" value="PsdUridine_synth_TruA_a/b_dom"/>
</dbReference>
<dbReference type="Pfam" id="PF01416">
    <property type="entry name" value="PseudoU_synth_1"/>
    <property type="match status" value="2"/>
</dbReference>
<evidence type="ECO:0000256" key="1">
    <source>
        <dbReference type="ARBA" id="ARBA00009375"/>
    </source>
</evidence>
<evidence type="ECO:0000256" key="5">
    <source>
        <dbReference type="PIRSR" id="PIRSR001430-1"/>
    </source>
</evidence>
<dbReference type="EMBL" id="JAHHHW010000096">
    <property type="protein sequence ID" value="MBW4432974.1"/>
    <property type="molecule type" value="Genomic_DNA"/>
</dbReference>
<dbReference type="Gene3D" id="3.30.70.580">
    <property type="entry name" value="Pseudouridine synthase I, catalytic domain, N-terminal subdomain"/>
    <property type="match status" value="1"/>
</dbReference>
<dbReference type="HAMAP" id="MF_00171">
    <property type="entry name" value="TruA"/>
    <property type="match status" value="1"/>
</dbReference>
<dbReference type="NCBIfam" id="TIGR00071">
    <property type="entry name" value="hisT_truA"/>
    <property type="match status" value="1"/>
</dbReference>
<comment type="similarity">
    <text evidence="1 4 7">Belongs to the tRNA pseudouridine synthase TruA family.</text>
</comment>
<dbReference type="GO" id="GO:0031119">
    <property type="term" value="P:tRNA pseudouridine synthesis"/>
    <property type="evidence" value="ECO:0007669"/>
    <property type="project" value="UniProtKB-UniRule"/>
</dbReference>
<dbReference type="AlphaFoldDB" id="A0A9E3LU63"/>
<sequence>MLESHQPPPKQRVALVIQYLGTHFHGWQRQPQHRSVQEEIEKVLANLLGHSVTLHGAGRTDSGVHAAAQVAHFDATGKIPPHKWATVLNSYLPEDILILASAGVSQTWHARFSAVYRRYRYTIYTGKQPNLFVRHFSWHYYHTPLDDFLIQAALKPLLGNHHLAAFHRSNSARKHSWVEVQAVECYRNGPFIHIEIQANGFLYGMVRLLVGMLVQVGNGERSLAEFTDLWKNERREEVKYAAPAHGLCLLRVGYPDFPFLKEVWFDTQPLFVISH</sequence>
<dbReference type="SUPFAM" id="SSF55120">
    <property type="entry name" value="Pseudouridine synthase"/>
    <property type="match status" value="1"/>
</dbReference>